<name>S3ZAZ6_9ACTN</name>
<dbReference type="InterPro" id="IPR014729">
    <property type="entry name" value="Rossmann-like_a/b/a_fold"/>
</dbReference>
<gene>
    <name evidence="2" type="ORF">STRAU_6101</name>
</gene>
<feature type="region of interest" description="Disordered" evidence="1">
    <location>
        <begin position="313"/>
        <end position="332"/>
    </location>
</feature>
<reference evidence="2 3" key="1">
    <citation type="submission" date="2013-02" db="EMBL/GenBank/DDBJ databases">
        <title>Draft Genome Sequence of Streptomyces aurantiacus, Which Produces Setomimycin.</title>
        <authorList>
            <person name="Gruening B.A."/>
            <person name="Praeg A."/>
            <person name="Erxleben A."/>
            <person name="Guenther S."/>
            <person name="Mueller M."/>
        </authorList>
    </citation>
    <scope>NUCLEOTIDE SEQUENCE [LARGE SCALE GENOMIC DNA]</scope>
    <source>
        <strain evidence="2 3">JA 4570</strain>
    </source>
</reference>
<evidence type="ECO:0000313" key="3">
    <source>
        <dbReference type="Proteomes" id="UP000014629"/>
    </source>
</evidence>
<evidence type="ECO:0000256" key="1">
    <source>
        <dbReference type="SAM" id="MobiDB-lite"/>
    </source>
</evidence>
<evidence type="ECO:0000313" key="2">
    <source>
        <dbReference type="EMBL" id="EPH40886.1"/>
    </source>
</evidence>
<dbReference type="PATRIC" id="fig|1286094.4.peg.6029"/>
<protein>
    <recommendedName>
        <fullName evidence="4">Phosphoadenosine phosphosulphate reductase domain-containing protein</fullName>
    </recommendedName>
</protein>
<organism evidence="2 3">
    <name type="scientific">Streptomyces aurantiacus JA 4570</name>
    <dbReference type="NCBI Taxonomy" id="1286094"/>
    <lineage>
        <taxon>Bacteria</taxon>
        <taxon>Bacillati</taxon>
        <taxon>Actinomycetota</taxon>
        <taxon>Actinomycetes</taxon>
        <taxon>Kitasatosporales</taxon>
        <taxon>Streptomycetaceae</taxon>
        <taxon>Streptomyces</taxon>
        <taxon>Streptomyces aurantiacus group</taxon>
    </lineage>
</organism>
<proteinExistence type="predicted"/>
<evidence type="ECO:0008006" key="4">
    <source>
        <dbReference type="Google" id="ProtNLM"/>
    </source>
</evidence>
<dbReference type="EMBL" id="AOPZ01000361">
    <property type="protein sequence ID" value="EPH40886.1"/>
    <property type="molecule type" value="Genomic_DNA"/>
</dbReference>
<dbReference type="Proteomes" id="UP000014629">
    <property type="component" value="Unassembled WGS sequence"/>
</dbReference>
<keyword evidence="3" id="KW-1185">Reference proteome</keyword>
<dbReference type="Gene3D" id="3.40.50.620">
    <property type="entry name" value="HUPs"/>
    <property type="match status" value="1"/>
</dbReference>
<sequence length="332" mass="37269">MLLLSAEGVLPKYDVAIFADTGWEPRAVYEHLDRLEREVAEPAGIPIVRVRALGGQGKRSSGDLRADSLRPDSWMRMPVFVADREDKSAAMVRRQCTDEYKLVPFKQEVRRRLGYPHPRPVPRGTYALSSIGISRDEFQRAKDAHVQYLKNDFPLLHLAGAADGREGWTRNDCIRYLRAHGWGETPKSACIGCPFHGNRAWRALRDTCHCGHLRDEHVTVGDRLLCDVCPHDAPRACAGFAAPEWDDAVAFDGKMREVPHRGIKKAPYLHRSLLPLAEAPIDKVTRGEWADRQLNFFDAVADVEAEALEEGEYGSCSPWSCRSDEPTADEGD</sequence>
<accession>S3ZAZ6</accession>
<dbReference type="AlphaFoldDB" id="S3ZAZ6"/>
<comment type="caution">
    <text evidence="2">The sequence shown here is derived from an EMBL/GenBank/DDBJ whole genome shotgun (WGS) entry which is preliminary data.</text>
</comment>